<feature type="binding site" evidence="5">
    <location>
        <position position="131"/>
    </location>
    <ligand>
        <name>S-adenosyl-L-methionine</name>
        <dbReference type="ChEBI" id="CHEBI:59789"/>
    </ligand>
</feature>
<keyword evidence="4 5" id="KW-0694">RNA-binding</keyword>
<comment type="caution">
    <text evidence="5">Lacks conserved residue(s) required for the propagation of feature annotation.</text>
</comment>
<sequence length="292" mass="33488">MLSKIKALYTEKEFAQILNSFEKKKNICVFLNSLRCNAKELENDFFNARLEWKKINQYCYLFKAEDKNILSSMKAFNEFKFYIQNYSSYLCALNLDVKAGESVLDMCATPGGKSINLANFMQNTGYLACNEISKDRFFVLQKNLQNYGVNAKCFMKDGKTIGKLCPLKFDKILLDAPCSTFAKMGFDLEKSYKEIKNIAKTQKKLLHSALKALKVGGELVYSTCTFTEEENEEVIENALKSEFKLEILDINLEHVIAKDAQSESFKEISKCKRIIPNSDYDGFFIAKLRKLS</sequence>
<dbReference type="Pfam" id="PF01189">
    <property type="entry name" value="Methyltr_RsmB-F"/>
    <property type="match status" value="1"/>
</dbReference>
<comment type="caution">
    <text evidence="7">The sequence shown here is derived from an EMBL/GenBank/DDBJ whole genome shotgun (WGS) entry which is preliminary data.</text>
</comment>
<evidence type="ECO:0000259" key="6">
    <source>
        <dbReference type="PROSITE" id="PS51686"/>
    </source>
</evidence>
<dbReference type="GO" id="GO:0001510">
    <property type="term" value="P:RNA methylation"/>
    <property type="evidence" value="ECO:0007669"/>
    <property type="project" value="InterPro"/>
</dbReference>
<dbReference type="GO" id="GO:0008173">
    <property type="term" value="F:RNA methyltransferase activity"/>
    <property type="evidence" value="ECO:0007669"/>
    <property type="project" value="InterPro"/>
</dbReference>
<dbReference type="Gene3D" id="3.30.70.1170">
    <property type="entry name" value="Sun protein, domain 3"/>
    <property type="match status" value="1"/>
</dbReference>
<evidence type="ECO:0000256" key="1">
    <source>
        <dbReference type="ARBA" id="ARBA00022603"/>
    </source>
</evidence>
<dbReference type="InterPro" id="IPR023267">
    <property type="entry name" value="RCMT"/>
</dbReference>
<gene>
    <name evidence="7" type="ORF">CQA69_00290</name>
</gene>
<dbReference type="PROSITE" id="PS51686">
    <property type="entry name" value="SAM_MT_RSMB_NOP"/>
    <property type="match status" value="1"/>
</dbReference>
<name>A0A4U7BP33_9BACT</name>
<protein>
    <submittedName>
        <fullName evidence="7">RsmB/NOP family class I SAM-dependent RNA methyltransferase</fullName>
    </submittedName>
</protein>
<dbReference type="EMBL" id="NXLZ01000001">
    <property type="protein sequence ID" value="TKX31990.1"/>
    <property type="molecule type" value="Genomic_DNA"/>
</dbReference>
<evidence type="ECO:0000256" key="4">
    <source>
        <dbReference type="ARBA" id="ARBA00022884"/>
    </source>
</evidence>
<keyword evidence="8" id="KW-1185">Reference proteome</keyword>
<dbReference type="InterPro" id="IPR049560">
    <property type="entry name" value="MeTrfase_RsmB-F_NOP2_cat"/>
</dbReference>
<keyword evidence="2 5" id="KW-0808">Transferase</keyword>
<dbReference type="PANTHER" id="PTHR22807:SF30">
    <property type="entry name" value="28S RRNA (CYTOSINE(4447)-C(5))-METHYLTRANSFERASE-RELATED"/>
    <property type="match status" value="1"/>
</dbReference>
<dbReference type="GO" id="GO:0003723">
    <property type="term" value="F:RNA binding"/>
    <property type="evidence" value="ECO:0007669"/>
    <property type="project" value="UniProtKB-UniRule"/>
</dbReference>
<evidence type="ECO:0000256" key="5">
    <source>
        <dbReference type="PROSITE-ProRule" id="PRU01023"/>
    </source>
</evidence>
<dbReference type="InterPro" id="IPR029063">
    <property type="entry name" value="SAM-dependent_MTases_sf"/>
</dbReference>
<dbReference type="AlphaFoldDB" id="A0A4U7BP33"/>
<proteinExistence type="inferred from homology"/>
<feature type="binding site" evidence="5">
    <location>
        <position position="175"/>
    </location>
    <ligand>
        <name>S-adenosyl-L-methionine</name>
        <dbReference type="ChEBI" id="CHEBI:59789"/>
    </ligand>
</feature>
<keyword evidence="3 5" id="KW-0949">S-adenosyl-L-methionine</keyword>
<evidence type="ECO:0000256" key="3">
    <source>
        <dbReference type="ARBA" id="ARBA00022691"/>
    </source>
</evidence>
<feature type="domain" description="SAM-dependent MTase RsmB/NOP-type" evidence="6">
    <location>
        <begin position="17"/>
        <end position="291"/>
    </location>
</feature>
<keyword evidence="1 5" id="KW-0489">Methyltransferase</keyword>
<reference evidence="7 8" key="1">
    <citation type="submission" date="2018-05" db="EMBL/GenBank/DDBJ databases">
        <title>Novel Campyloabacter and Helicobacter Species and Strains.</title>
        <authorList>
            <person name="Mannion A.J."/>
            <person name="Shen Z."/>
            <person name="Fox J.G."/>
        </authorList>
    </citation>
    <scope>NUCLEOTIDE SEQUENCE [LARGE SCALE GENOMIC DNA]</scope>
    <source>
        <strain evidence="8">MIT17-664</strain>
    </source>
</reference>
<dbReference type="SUPFAM" id="SSF53335">
    <property type="entry name" value="S-adenosyl-L-methionine-dependent methyltransferases"/>
    <property type="match status" value="1"/>
</dbReference>
<dbReference type="Gene3D" id="3.40.50.150">
    <property type="entry name" value="Vaccinia Virus protein VP39"/>
    <property type="match status" value="1"/>
</dbReference>
<dbReference type="OrthoDB" id="9810297at2"/>
<dbReference type="PANTHER" id="PTHR22807">
    <property type="entry name" value="NOP2 YEAST -RELATED NOL1/NOP2/FMU SUN DOMAIN-CONTAINING"/>
    <property type="match status" value="1"/>
</dbReference>
<evidence type="ECO:0000313" key="7">
    <source>
        <dbReference type="EMBL" id="TKX31990.1"/>
    </source>
</evidence>
<organism evidence="7 8">
    <name type="scientific">Campylobacter estrildidarum</name>
    <dbReference type="NCBI Taxonomy" id="2510189"/>
    <lineage>
        <taxon>Bacteria</taxon>
        <taxon>Pseudomonadati</taxon>
        <taxon>Campylobacterota</taxon>
        <taxon>Epsilonproteobacteria</taxon>
        <taxon>Campylobacterales</taxon>
        <taxon>Campylobacteraceae</taxon>
        <taxon>Campylobacter</taxon>
    </lineage>
</organism>
<evidence type="ECO:0000256" key="2">
    <source>
        <dbReference type="ARBA" id="ARBA00022679"/>
    </source>
</evidence>
<evidence type="ECO:0000313" key="8">
    <source>
        <dbReference type="Proteomes" id="UP000308838"/>
    </source>
</evidence>
<dbReference type="PRINTS" id="PR02008">
    <property type="entry name" value="RCMTFAMILY"/>
</dbReference>
<dbReference type="Proteomes" id="UP000308838">
    <property type="component" value="Unassembled WGS sequence"/>
</dbReference>
<feature type="active site" description="Nucleophile" evidence="5">
    <location>
        <position position="224"/>
    </location>
</feature>
<comment type="similarity">
    <text evidence="5">Belongs to the class I-like SAM-binding methyltransferase superfamily. RsmB/NOP family.</text>
</comment>
<dbReference type="InterPro" id="IPR001678">
    <property type="entry name" value="MeTrfase_RsmB-F_NOP2_dom"/>
</dbReference>
<feature type="binding site" evidence="5">
    <location>
        <position position="157"/>
    </location>
    <ligand>
        <name>S-adenosyl-L-methionine</name>
        <dbReference type="ChEBI" id="CHEBI:59789"/>
    </ligand>
</feature>
<dbReference type="RefSeq" id="WP_137619845.1">
    <property type="nucleotide sequence ID" value="NZ_NXLZ01000001.1"/>
</dbReference>
<accession>A0A4U7BP33</accession>